<dbReference type="AlphaFoldDB" id="A0A1B7NLP9"/>
<protein>
    <submittedName>
        <fullName evidence="2">Uncharacterized protein</fullName>
    </submittedName>
</protein>
<name>A0A1B7NLP9_9EURO</name>
<evidence type="ECO:0000313" key="2">
    <source>
        <dbReference type="EMBL" id="OAX77557.1"/>
    </source>
</evidence>
<sequence length="66" mass="7471">MSNQEILKFSDNETDSDINDCESKSFTEHRADVSSDKLQSHFISICNTIPTINVILIVSIRIAWPC</sequence>
<proteinExistence type="predicted"/>
<reference evidence="2 3" key="1">
    <citation type="submission" date="2015-07" db="EMBL/GenBank/DDBJ databases">
        <title>Emmonsia species relationships and genome sequence.</title>
        <authorList>
            <person name="Cuomo C.A."/>
            <person name="Schwartz I.S."/>
            <person name="Kenyon C."/>
            <person name="de Hoog G.S."/>
            <person name="Govender N.P."/>
            <person name="Botha A."/>
            <person name="Moreno L."/>
            <person name="de Vries M."/>
            <person name="Munoz J.F."/>
            <person name="Stielow J.B."/>
        </authorList>
    </citation>
    <scope>NUCLEOTIDE SEQUENCE [LARGE SCALE GENOMIC DNA]</scope>
    <source>
        <strain evidence="2 3">CBS 136260</strain>
    </source>
</reference>
<evidence type="ECO:0000313" key="3">
    <source>
        <dbReference type="Proteomes" id="UP000091918"/>
    </source>
</evidence>
<dbReference type="EMBL" id="LGUA01002350">
    <property type="protein sequence ID" value="OAX77557.1"/>
    <property type="molecule type" value="Genomic_DNA"/>
</dbReference>
<dbReference type="Proteomes" id="UP000091918">
    <property type="component" value="Unassembled WGS sequence"/>
</dbReference>
<feature type="region of interest" description="Disordered" evidence="1">
    <location>
        <begin position="1"/>
        <end position="21"/>
    </location>
</feature>
<accession>A0A1B7NLP9</accession>
<gene>
    <name evidence="2" type="ORF">ACJ72_08143</name>
</gene>
<comment type="caution">
    <text evidence="2">The sequence shown here is derived from an EMBL/GenBank/DDBJ whole genome shotgun (WGS) entry which is preliminary data.</text>
</comment>
<organism evidence="2 3">
    <name type="scientific">Emergomyces africanus</name>
    <dbReference type="NCBI Taxonomy" id="1955775"/>
    <lineage>
        <taxon>Eukaryota</taxon>
        <taxon>Fungi</taxon>
        <taxon>Dikarya</taxon>
        <taxon>Ascomycota</taxon>
        <taxon>Pezizomycotina</taxon>
        <taxon>Eurotiomycetes</taxon>
        <taxon>Eurotiomycetidae</taxon>
        <taxon>Onygenales</taxon>
        <taxon>Ajellomycetaceae</taxon>
        <taxon>Emergomyces</taxon>
    </lineage>
</organism>
<evidence type="ECO:0000256" key="1">
    <source>
        <dbReference type="SAM" id="MobiDB-lite"/>
    </source>
</evidence>
<keyword evidence="3" id="KW-1185">Reference proteome</keyword>